<dbReference type="Gene3D" id="3.30.1240.10">
    <property type="match status" value="1"/>
</dbReference>
<dbReference type="AlphaFoldDB" id="A0A0R2LBA9"/>
<keyword evidence="1" id="KW-0378">Hydrolase</keyword>
<dbReference type="Pfam" id="PF08282">
    <property type="entry name" value="Hydrolase_3"/>
    <property type="match status" value="1"/>
</dbReference>
<dbReference type="STRING" id="993692.IV57_GL000532"/>
<dbReference type="GO" id="GO:0000287">
    <property type="term" value="F:magnesium ion binding"/>
    <property type="evidence" value="ECO:0007669"/>
    <property type="project" value="TreeGrafter"/>
</dbReference>
<dbReference type="OrthoDB" id="1650327at2"/>
<sequence>MKYIFDIDGTLSFNGVTIDPVINLAIKELLAAGNEVIFASARPIRDLLPMIPEFESQKLIGANGAMISITETIEIISGIDKQDFVYLKNLITQFDLDYIVDSSWNYSSRITQNSFIEKMIDPGHLAKQIDLNEITDPIKTIFFNVEDKLQQQLMSIIKKDTALYPIGLAGEGTVDITAKNINKYSTLDKLGVNEYIAFGNDRNDFELLEHAQTSVWINSKPSLKHFGEQVDLICDPKPEQVASLIRGFI</sequence>
<dbReference type="GO" id="GO:0005829">
    <property type="term" value="C:cytosol"/>
    <property type="evidence" value="ECO:0007669"/>
    <property type="project" value="TreeGrafter"/>
</dbReference>
<keyword evidence="2" id="KW-1185">Reference proteome</keyword>
<dbReference type="SUPFAM" id="SSF56784">
    <property type="entry name" value="HAD-like"/>
    <property type="match status" value="1"/>
</dbReference>
<organism evidence="1 2">
    <name type="scientific">Companilactobacillus kimchiensis</name>
    <dbReference type="NCBI Taxonomy" id="993692"/>
    <lineage>
        <taxon>Bacteria</taxon>
        <taxon>Bacillati</taxon>
        <taxon>Bacillota</taxon>
        <taxon>Bacilli</taxon>
        <taxon>Lactobacillales</taxon>
        <taxon>Lactobacillaceae</taxon>
        <taxon>Companilactobacillus</taxon>
    </lineage>
</organism>
<proteinExistence type="predicted"/>
<dbReference type="Proteomes" id="UP000051006">
    <property type="component" value="Unassembled WGS sequence"/>
</dbReference>
<dbReference type="NCBIfam" id="TIGR01484">
    <property type="entry name" value="HAD-SF-IIB"/>
    <property type="match status" value="1"/>
</dbReference>
<name>A0A0R2LBA9_9LACO</name>
<dbReference type="Gene3D" id="3.40.50.1000">
    <property type="entry name" value="HAD superfamily/HAD-like"/>
    <property type="match status" value="1"/>
</dbReference>
<dbReference type="PATRIC" id="fig|993692.3.peg.537"/>
<dbReference type="EMBL" id="JQCF01000012">
    <property type="protein sequence ID" value="KRN99107.1"/>
    <property type="molecule type" value="Genomic_DNA"/>
</dbReference>
<evidence type="ECO:0000313" key="2">
    <source>
        <dbReference type="Proteomes" id="UP000051006"/>
    </source>
</evidence>
<comment type="caution">
    <text evidence="1">The sequence shown here is derived from an EMBL/GenBank/DDBJ whole genome shotgun (WGS) entry which is preliminary data.</text>
</comment>
<reference evidence="1 2" key="1">
    <citation type="journal article" date="2015" name="Genome Announc.">
        <title>Expanding the biotechnology potential of lactobacilli through comparative genomics of 213 strains and associated genera.</title>
        <authorList>
            <person name="Sun Z."/>
            <person name="Harris H.M."/>
            <person name="McCann A."/>
            <person name="Guo C."/>
            <person name="Argimon S."/>
            <person name="Zhang W."/>
            <person name="Yang X."/>
            <person name="Jeffery I.B."/>
            <person name="Cooney J.C."/>
            <person name="Kagawa T.F."/>
            <person name="Liu W."/>
            <person name="Song Y."/>
            <person name="Salvetti E."/>
            <person name="Wrobel A."/>
            <person name="Rasinkangas P."/>
            <person name="Parkhill J."/>
            <person name="Rea M.C."/>
            <person name="O'Sullivan O."/>
            <person name="Ritari J."/>
            <person name="Douillard F.P."/>
            <person name="Paul Ross R."/>
            <person name="Yang R."/>
            <person name="Briner A.E."/>
            <person name="Felis G.E."/>
            <person name="de Vos W.M."/>
            <person name="Barrangou R."/>
            <person name="Klaenhammer T.R."/>
            <person name="Caufield P.W."/>
            <person name="Cui Y."/>
            <person name="Zhang H."/>
            <person name="O'Toole P.W."/>
        </authorList>
    </citation>
    <scope>NUCLEOTIDE SEQUENCE [LARGE SCALE GENOMIC DNA]</scope>
    <source>
        <strain evidence="1 2">DSM 24716</strain>
    </source>
</reference>
<accession>A0A0R2LBA9</accession>
<dbReference type="InterPro" id="IPR036412">
    <property type="entry name" value="HAD-like_sf"/>
</dbReference>
<dbReference type="GO" id="GO:0016791">
    <property type="term" value="F:phosphatase activity"/>
    <property type="evidence" value="ECO:0007669"/>
    <property type="project" value="TreeGrafter"/>
</dbReference>
<dbReference type="PANTHER" id="PTHR10000:SF53">
    <property type="entry name" value="5-AMINO-6-(5-PHOSPHO-D-RIBITYLAMINO)URACIL PHOSPHATASE YBJI-RELATED"/>
    <property type="match status" value="1"/>
</dbReference>
<protein>
    <submittedName>
        <fullName evidence="1">HAD superfamily hydrolase</fullName>
    </submittedName>
</protein>
<gene>
    <name evidence="1" type="ORF">IV57_GL000532</name>
</gene>
<dbReference type="PANTHER" id="PTHR10000">
    <property type="entry name" value="PHOSPHOSERINE PHOSPHATASE"/>
    <property type="match status" value="1"/>
</dbReference>
<dbReference type="RefSeq" id="WP_057880878.1">
    <property type="nucleotide sequence ID" value="NZ_JQCF01000012.1"/>
</dbReference>
<evidence type="ECO:0000313" key="1">
    <source>
        <dbReference type="EMBL" id="KRN99107.1"/>
    </source>
</evidence>
<dbReference type="InterPro" id="IPR023214">
    <property type="entry name" value="HAD_sf"/>
</dbReference>
<dbReference type="InterPro" id="IPR006379">
    <property type="entry name" value="HAD-SF_hydro_IIB"/>
</dbReference>